<dbReference type="Proteomes" id="UP000504629">
    <property type="component" value="Unplaced"/>
</dbReference>
<dbReference type="OrthoDB" id="7401160at2759"/>
<dbReference type="Pfam" id="PF03260">
    <property type="entry name" value="Lipoprotein_11"/>
    <property type="match status" value="1"/>
</dbReference>
<dbReference type="InterPro" id="IPR042046">
    <property type="entry name" value="Lipoprotein_11_N"/>
</dbReference>
<keyword evidence="3 6" id="KW-0732">Signal</keyword>
<dbReference type="AlphaFoldDB" id="A0A6J2JIV9"/>
<gene>
    <name evidence="8" type="primary">LOC114242513</name>
</gene>
<comment type="similarity">
    <text evidence="5">Belongs to the 30 kDa lipoprotein family.</text>
</comment>
<evidence type="ECO:0000256" key="6">
    <source>
        <dbReference type="SAM" id="SignalP"/>
    </source>
</evidence>
<organism evidence="7 8">
    <name type="scientific">Bombyx mandarina</name>
    <name type="common">Wild silk moth</name>
    <name type="synonym">Wild silkworm</name>
    <dbReference type="NCBI Taxonomy" id="7092"/>
    <lineage>
        <taxon>Eukaryota</taxon>
        <taxon>Metazoa</taxon>
        <taxon>Ecdysozoa</taxon>
        <taxon>Arthropoda</taxon>
        <taxon>Hexapoda</taxon>
        <taxon>Insecta</taxon>
        <taxon>Pterygota</taxon>
        <taxon>Neoptera</taxon>
        <taxon>Endopterygota</taxon>
        <taxon>Lepidoptera</taxon>
        <taxon>Glossata</taxon>
        <taxon>Ditrysia</taxon>
        <taxon>Bombycoidea</taxon>
        <taxon>Bombycidae</taxon>
        <taxon>Bombycinae</taxon>
        <taxon>Bombyx</taxon>
    </lineage>
</organism>
<comment type="subcellular location">
    <subcellularLocation>
        <location evidence="1">Secreted</location>
    </subcellularLocation>
</comment>
<dbReference type="InterPro" id="IPR004943">
    <property type="entry name" value="Lipoprotein_11"/>
</dbReference>
<evidence type="ECO:0000313" key="8">
    <source>
        <dbReference type="RefSeq" id="XP_028029501.1"/>
    </source>
</evidence>
<keyword evidence="2" id="KW-0964">Secreted</keyword>
<keyword evidence="4" id="KW-0449">Lipoprotein</keyword>
<protein>
    <submittedName>
        <fullName evidence="8">Low molecular mass 30 kDa lipoprotein 21G1-like</fullName>
    </submittedName>
</protein>
<evidence type="ECO:0000256" key="3">
    <source>
        <dbReference type="ARBA" id="ARBA00022729"/>
    </source>
</evidence>
<dbReference type="GeneID" id="114242513"/>
<dbReference type="Gene3D" id="2.80.10.50">
    <property type="match status" value="1"/>
</dbReference>
<accession>A0A6J2JIV9</accession>
<sequence>MKLKILTTLSVIIATFFNMSVEASDSGKSDRKLYNSVISADYDDATKRCEQLISEPNGSYIIKNTVTELLKNAESNTINFSYKLWTTGHQNIVQSCFPLEFRLILDDKKDCKIINKHDDLYMTLSKDLDQNGDRDAYGDEDDHKNSWKFMSSWESNRVYFKIFNPKYNQRLKMGDPVKDDERRVFSSDDATDSTSQWYLQAMNHKGDLLFFIFNRRYSQALKIGKDVVNNEDFRIYGESEDAAEKPHYFGWLIEPM</sequence>
<name>A0A6J2JIV9_BOMMA</name>
<dbReference type="RefSeq" id="XP_028029501.1">
    <property type="nucleotide sequence ID" value="XM_028173700.1"/>
</dbReference>
<evidence type="ECO:0000313" key="7">
    <source>
        <dbReference type="Proteomes" id="UP000504629"/>
    </source>
</evidence>
<proteinExistence type="inferred from homology"/>
<evidence type="ECO:0000256" key="5">
    <source>
        <dbReference type="ARBA" id="ARBA00024024"/>
    </source>
</evidence>
<evidence type="ECO:0000256" key="1">
    <source>
        <dbReference type="ARBA" id="ARBA00004613"/>
    </source>
</evidence>
<feature type="chain" id="PRO_5026733167" evidence="6">
    <location>
        <begin position="24"/>
        <end position="256"/>
    </location>
</feature>
<reference evidence="8" key="1">
    <citation type="submission" date="2025-08" db="UniProtKB">
        <authorList>
            <consortium name="RefSeq"/>
        </authorList>
    </citation>
    <scope>IDENTIFICATION</scope>
    <source>
        <tissue evidence="8">Silk gland</tissue>
    </source>
</reference>
<evidence type="ECO:0000256" key="2">
    <source>
        <dbReference type="ARBA" id="ARBA00022525"/>
    </source>
</evidence>
<dbReference type="GO" id="GO:0005576">
    <property type="term" value="C:extracellular region"/>
    <property type="evidence" value="ECO:0007669"/>
    <property type="project" value="UniProtKB-SubCell"/>
</dbReference>
<evidence type="ECO:0000256" key="4">
    <source>
        <dbReference type="ARBA" id="ARBA00023288"/>
    </source>
</evidence>
<dbReference type="Gene3D" id="1.10.10.2400">
    <property type="entry name" value="Lepidopteran low molecular weight (30 kD) lipoprotein, N-terminal domain"/>
    <property type="match status" value="1"/>
</dbReference>
<dbReference type="KEGG" id="bman:114242513"/>
<keyword evidence="7" id="KW-1185">Reference proteome</keyword>
<feature type="signal peptide" evidence="6">
    <location>
        <begin position="1"/>
        <end position="23"/>
    </location>
</feature>